<evidence type="ECO:0000256" key="1">
    <source>
        <dbReference type="SAM" id="MobiDB-lite"/>
    </source>
</evidence>
<feature type="region of interest" description="Disordered" evidence="1">
    <location>
        <begin position="44"/>
        <end position="64"/>
    </location>
</feature>
<evidence type="ECO:0000313" key="2">
    <source>
        <dbReference type="EMBL" id="QSZ32597.1"/>
    </source>
</evidence>
<keyword evidence="3" id="KW-1185">Reference proteome</keyword>
<evidence type="ECO:0000313" key="3">
    <source>
        <dbReference type="Proteomes" id="UP000672032"/>
    </source>
</evidence>
<dbReference type="EMBL" id="CP063407">
    <property type="protein sequence ID" value="QSZ32597.1"/>
    <property type="molecule type" value="Genomic_DNA"/>
</dbReference>
<gene>
    <name evidence="2" type="ORF">DSL72_002176</name>
</gene>
<reference evidence="2" key="1">
    <citation type="submission" date="2020-10" db="EMBL/GenBank/DDBJ databases">
        <title>Genome Sequence of Monilinia vaccinii-corymbosi Sheds Light on Mummy Berry Disease Infection of Blueberry and Mating Type.</title>
        <authorList>
            <person name="Yow A.G."/>
            <person name="Zhang Y."/>
            <person name="Bansal K."/>
            <person name="Eacker S.M."/>
            <person name="Sullivan S."/>
            <person name="Liachko I."/>
            <person name="Cubeta M.A."/>
            <person name="Rollins J.A."/>
            <person name="Ashrafi H."/>
        </authorList>
    </citation>
    <scope>NUCLEOTIDE SEQUENCE</scope>
    <source>
        <strain evidence="2">RL-1</strain>
    </source>
</reference>
<protein>
    <submittedName>
        <fullName evidence="2">Uncharacterized protein</fullName>
    </submittedName>
</protein>
<dbReference type="AlphaFoldDB" id="A0A8A3PBY1"/>
<name>A0A8A3PBY1_9HELO</name>
<proteinExistence type="predicted"/>
<organism evidence="2 3">
    <name type="scientific">Monilinia vaccinii-corymbosi</name>
    <dbReference type="NCBI Taxonomy" id="61207"/>
    <lineage>
        <taxon>Eukaryota</taxon>
        <taxon>Fungi</taxon>
        <taxon>Dikarya</taxon>
        <taxon>Ascomycota</taxon>
        <taxon>Pezizomycotina</taxon>
        <taxon>Leotiomycetes</taxon>
        <taxon>Helotiales</taxon>
        <taxon>Sclerotiniaceae</taxon>
        <taxon>Monilinia</taxon>
    </lineage>
</organism>
<dbReference type="Proteomes" id="UP000672032">
    <property type="component" value="Chromosome 3"/>
</dbReference>
<accession>A0A8A3PBY1</accession>
<feature type="compositionally biased region" description="Polar residues" evidence="1">
    <location>
        <begin position="55"/>
        <end position="64"/>
    </location>
</feature>
<sequence>MAKAFTVFSTGNTSNRVAALGVEIYRVFNKDSRNGFAGVCLISSRTGNRNRDNGRSANGQNSGR</sequence>